<evidence type="ECO:0000256" key="1">
    <source>
        <dbReference type="SAM" id="SignalP"/>
    </source>
</evidence>
<keyword evidence="3" id="KW-1185">Reference proteome</keyword>
<dbReference type="SUPFAM" id="SSF48452">
    <property type="entry name" value="TPR-like"/>
    <property type="match status" value="1"/>
</dbReference>
<evidence type="ECO:0000313" key="2">
    <source>
        <dbReference type="EMBL" id="AFD08708.1"/>
    </source>
</evidence>
<dbReference type="AlphaFoldDB" id="H8KLY0"/>
<dbReference type="RefSeq" id="WP_014681931.1">
    <property type="nucleotide sequence ID" value="NC_017770.1"/>
</dbReference>
<accession>H8KLY0</accession>
<dbReference type="Pfam" id="PF12771">
    <property type="entry name" value="SusD-like_2"/>
    <property type="match status" value="1"/>
</dbReference>
<dbReference type="Gene3D" id="1.25.40.390">
    <property type="match status" value="1"/>
</dbReference>
<feature type="chain" id="PRO_5003612929" description="Susd and RagB outer membrane lipoprotein" evidence="1">
    <location>
        <begin position="26"/>
        <end position="499"/>
    </location>
</feature>
<dbReference type="InterPro" id="IPR041662">
    <property type="entry name" value="SusD-like_2"/>
</dbReference>
<dbReference type="STRING" id="929556.Solca_3707"/>
<feature type="signal peptide" evidence="1">
    <location>
        <begin position="1"/>
        <end position="25"/>
    </location>
</feature>
<sequence length="499" mass="55202">MKKRFLFKSTILLSTALLLSTTSCQDFLDVNKDPSNPEVSEGQPVSIFPAAVASTGGTIGAQYAILGGIWSQHWTQAATSNQFKDIDSYNLTASSLNNQFDEMYAGALNDYQFIIKKSEASQDWFYFLAATVMKAYTLQVMVDLYDKVPYSQAFQGLDNLTPAYDDGDKVYAGLIAEIDNALQKDFTAASNSTPAGPDIVLSGSVDNWKRFANTLKLKMYLRMINVKPAEALAGINKLYTDKVNFLEVDAAMKNFQDSPDKSNPLFEFNNRRLNTSLNLRASKTMMSWLQANNDPRLSVYYKFPSTKPATTTWIPLDQGNFNTTQADRTNVSVANILPLAPVYFISASESFFLQAEALERITPNAPAAKSMYDKAVVAAFAQNSVDGTSFVAAGGKYAYPAAGTFEQKLESIITQKWASMVGSHALEAYFEKNRTGYPVTSSVYSDNAAYVPGQLVYPKEGITGGVFPRRLIFSDRDRQRNPNVPAMVPLTTKVWWDVK</sequence>
<dbReference type="eggNOG" id="COG0521">
    <property type="taxonomic scope" value="Bacteria"/>
</dbReference>
<evidence type="ECO:0000313" key="3">
    <source>
        <dbReference type="Proteomes" id="UP000007590"/>
    </source>
</evidence>
<protein>
    <recommendedName>
        <fullName evidence="4">Susd and RagB outer membrane lipoprotein</fullName>
    </recommendedName>
</protein>
<dbReference type="InterPro" id="IPR011990">
    <property type="entry name" value="TPR-like_helical_dom_sf"/>
</dbReference>
<organism evidence="2 3">
    <name type="scientific">Solitalea canadensis (strain ATCC 29591 / DSM 3403 / JCM 21819 / LMG 8368 / NBRC 15130 / NCIMB 12057 / USAM 9D)</name>
    <name type="common">Flexibacter canadensis</name>
    <dbReference type="NCBI Taxonomy" id="929556"/>
    <lineage>
        <taxon>Bacteria</taxon>
        <taxon>Pseudomonadati</taxon>
        <taxon>Bacteroidota</taxon>
        <taxon>Sphingobacteriia</taxon>
        <taxon>Sphingobacteriales</taxon>
        <taxon>Sphingobacteriaceae</taxon>
        <taxon>Solitalea</taxon>
    </lineage>
</organism>
<reference evidence="2" key="1">
    <citation type="submission" date="2012-02" db="EMBL/GenBank/DDBJ databases">
        <title>The complete genome of Solitalea canadensis DSM 3403.</title>
        <authorList>
            <consortium name="US DOE Joint Genome Institute (JGI-PGF)"/>
            <person name="Lucas S."/>
            <person name="Copeland A."/>
            <person name="Lapidus A."/>
            <person name="Glavina del Rio T."/>
            <person name="Dalin E."/>
            <person name="Tice H."/>
            <person name="Bruce D."/>
            <person name="Goodwin L."/>
            <person name="Pitluck S."/>
            <person name="Peters L."/>
            <person name="Ovchinnikova G."/>
            <person name="Lu M."/>
            <person name="Kyrpides N."/>
            <person name="Mavromatis K."/>
            <person name="Ivanova N."/>
            <person name="Brettin T."/>
            <person name="Detter J.C."/>
            <person name="Han C."/>
            <person name="Larimer F."/>
            <person name="Land M."/>
            <person name="Hauser L."/>
            <person name="Markowitz V."/>
            <person name="Cheng J.-F."/>
            <person name="Hugenholtz P."/>
            <person name="Woyke T."/>
            <person name="Wu D."/>
            <person name="Spring S."/>
            <person name="Schroeder M."/>
            <person name="Kopitz M."/>
            <person name="Brambilla E."/>
            <person name="Klenk H.-P."/>
            <person name="Eisen J.A."/>
        </authorList>
    </citation>
    <scope>NUCLEOTIDE SEQUENCE</scope>
    <source>
        <strain evidence="2">DSM 3403</strain>
    </source>
</reference>
<dbReference type="HOGENOM" id="CLU_025928_1_0_10"/>
<name>H8KLY0_SOLCM</name>
<gene>
    <name evidence="2" type="ordered locus">Solca_3707</name>
</gene>
<keyword evidence="1" id="KW-0732">Signal</keyword>
<dbReference type="KEGG" id="scn:Solca_3707"/>
<proteinExistence type="predicted"/>
<dbReference type="Proteomes" id="UP000007590">
    <property type="component" value="Chromosome"/>
</dbReference>
<dbReference type="EMBL" id="CP003349">
    <property type="protein sequence ID" value="AFD08708.1"/>
    <property type="molecule type" value="Genomic_DNA"/>
</dbReference>
<dbReference type="PROSITE" id="PS51257">
    <property type="entry name" value="PROKAR_LIPOPROTEIN"/>
    <property type="match status" value="1"/>
</dbReference>
<evidence type="ECO:0008006" key="4">
    <source>
        <dbReference type="Google" id="ProtNLM"/>
    </source>
</evidence>